<evidence type="ECO:0000313" key="2">
    <source>
        <dbReference type="Proteomes" id="UP000324354"/>
    </source>
</evidence>
<proteinExistence type="predicted"/>
<dbReference type="Proteomes" id="UP000324354">
    <property type="component" value="Chromosome"/>
</dbReference>
<name>A0A5C0XQG3_PYRFU</name>
<dbReference type="GeneID" id="41712614"/>
<gene>
    <name evidence="1" type="ORF">PFDSM3638_04045</name>
</gene>
<dbReference type="RefSeq" id="WP_011011944.1">
    <property type="nucleotide sequence ID" value="NC_003413.1"/>
</dbReference>
<dbReference type="GeneID" id="13301404"/>
<evidence type="ECO:0000313" key="1">
    <source>
        <dbReference type="EMBL" id="QEK78488.1"/>
    </source>
</evidence>
<dbReference type="AlphaFoldDB" id="A0A5C0XQG3"/>
<reference evidence="1 2" key="1">
    <citation type="submission" date="2017-08" db="EMBL/GenBank/DDBJ databases">
        <title>Resequencing and Reannotation of the genome of Pyrococcus furiosus type strain DSM3638.</title>
        <authorList>
            <person name="Reichelt R.M."/>
            <person name="Bunk B."/>
        </authorList>
    </citation>
    <scope>NUCLEOTIDE SEQUENCE [LARGE SCALE GENOMIC DNA]</scope>
    <source>
        <strain evidence="1 2">DSM 3638</strain>
    </source>
</reference>
<accession>A0A5C0XQG3</accession>
<organism evidence="1 2">
    <name type="scientific">Pyrococcus furiosus (strain ATCC 43587 / DSM 3638 / JCM 8422 / Vc1)</name>
    <dbReference type="NCBI Taxonomy" id="186497"/>
    <lineage>
        <taxon>Archaea</taxon>
        <taxon>Methanobacteriati</taxon>
        <taxon>Methanobacteriota</taxon>
        <taxon>Thermococci</taxon>
        <taxon>Thermococcales</taxon>
        <taxon>Thermococcaceae</taxon>
        <taxon>Pyrococcus</taxon>
    </lineage>
</organism>
<dbReference type="EMBL" id="CP023154">
    <property type="protein sequence ID" value="QEK78488.1"/>
    <property type="molecule type" value="Genomic_DNA"/>
</dbReference>
<dbReference type="OrthoDB" id="102375at2157"/>
<protein>
    <submittedName>
        <fullName evidence="1">Uncharacterized protein</fullName>
    </submittedName>
</protein>
<sequence>MKKLITLLLLPLLLTFALFDENKTFIFARNVTFIGKGSFGWKNVEIIAIPFKEAKFSSLVIIINGTGIIYLDNLTVSEIKAIEKPKTEITTTQTKTETPKETETLATQEMEKEVLTNETENLQKLLIDDEDIEIEIFLNETYSPGDTIRADFYITNKQGVVF</sequence>